<dbReference type="STRING" id="930117.SAMN05216225_100130"/>
<dbReference type="InterPro" id="IPR025613">
    <property type="entry name" value="YlbE"/>
</dbReference>
<evidence type="ECO:0000313" key="2">
    <source>
        <dbReference type="Proteomes" id="UP000183988"/>
    </source>
</evidence>
<proteinExistence type="predicted"/>
<dbReference type="EMBL" id="FQVW01000001">
    <property type="protein sequence ID" value="SHF48944.1"/>
    <property type="molecule type" value="Genomic_DNA"/>
</dbReference>
<organism evidence="1 2">
    <name type="scientific">Ornithinibacillus halophilus</name>
    <dbReference type="NCBI Taxonomy" id="930117"/>
    <lineage>
        <taxon>Bacteria</taxon>
        <taxon>Bacillati</taxon>
        <taxon>Bacillota</taxon>
        <taxon>Bacilli</taxon>
        <taxon>Bacillales</taxon>
        <taxon>Bacillaceae</taxon>
        <taxon>Ornithinibacillus</taxon>
    </lineage>
</organism>
<evidence type="ECO:0000313" key="1">
    <source>
        <dbReference type="EMBL" id="SHF48944.1"/>
    </source>
</evidence>
<dbReference type="Pfam" id="PF14003">
    <property type="entry name" value="YlbE"/>
    <property type="match status" value="1"/>
</dbReference>
<dbReference type="Proteomes" id="UP000183988">
    <property type="component" value="Unassembled WGS sequence"/>
</dbReference>
<protein>
    <submittedName>
        <fullName evidence="1">YlbE-like protein</fullName>
    </submittedName>
</protein>
<accession>A0A1M5C2C9</accession>
<gene>
    <name evidence="1" type="ORF">SAMN05216225_100130</name>
</gene>
<dbReference type="RefSeq" id="WP_072886744.1">
    <property type="nucleotide sequence ID" value="NZ_FQVW01000001.1"/>
</dbReference>
<dbReference type="OrthoDB" id="1646085at2"/>
<reference evidence="1 2" key="1">
    <citation type="submission" date="2016-11" db="EMBL/GenBank/DDBJ databases">
        <authorList>
            <person name="Jaros S."/>
            <person name="Januszkiewicz K."/>
            <person name="Wedrychowicz H."/>
        </authorList>
    </citation>
    <scope>NUCLEOTIDE SEQUENCE [LARGE SCALE GENOMIC DNA]</scope>
    <source>
        <strain evidence="1 2">IBRC-M 10683</strain>
    </source>
</reference>
<sequence>MNREIYHYLQNRPELLHFVRMNPVWYRYLAREPNRVTEIEAVSKQFYGKTIPQKLDRLNHRMQMVGMLLQFAESMKD</sequence>
<keyword evidence="2" id="KW-1185">Reference proteome</keyword>
<dbReference type="AlphaFoldDB" id="A0A1M5C2C9"/>
<name>A0A1M5C2C9_9BACI</name>